<reference evidence="2" key="1">
    <citation type="submission" date="2020-06" db="EMBL/GenBank/DDBJ databases">
        <title>Draft genome of Bugula neritina, a colonial animal packing powerful symbionts and potential medicines.</title>
        <authorList>
            <person name="Rayko M."/>
        </authorList>
    </citation>
    <scope>NUCLEOTIDE SEQUENCE [LARGE SCALE GENOMIC DNA]</scope>
    <source>
        <strain evidence="2">Kwan_BN1</strain>
    </source>
</reference>
<dbReference type="EMBL" id="VXIV02002662">
    <property type="protein sequence ID" value="KAF6023813.1"/>
    <property type="molecule type" value="Genomic_DNA"/>
</dbReference>
<keyword evidence="3" id="KW-1185">Reference proteome</keyword>
<accession>A0A7J7JD09</accession>
<proteinExistence type="predicted"/>
<dbReference type="Proteomes" id="UP000593567">
    <property type="component" value="Unassembled WGS sequence"/>
</dbReference>
<evidence type="ECO:0000256" key="1">
    <source>
        <dbReference type="SAM" id="MobiDB-lite"/>
    </source>
</evidence>
<feature type="compositionally biased region" description="Polar residues" evidence="1">
    <location>
        <begin position="1"/>
        <end position="12"/>
    </location>
</feature>
<comment type="caution">
    <text evidence="2">The sequence shown here is derived from an EMBL/GenBank/DDBJ whole genome shotgun (WGS) entry which is preliminary data.</text>
</comment>
<organism evidence="2 3">
    <name type="scientific">Bugula neritina</name>
    <name type="common">Brown bryozoan</name>
    <name type="synonym">Sertularia neritina</name>
    <dbReference type="NCBI Taxonomy" id="10212"/>
    <lineage>
        <taxon>Eukaryota</taxon>
        <taxon>Metazoa</taxon>
        <taxon>Spiralia</taxon>
        <taxon>Lophotrochozoa</taxon>
        <taxon>Bryozoa</taxon>
        <taxon>Gymnolaemata</taxon>
        <taxon>Cheilostomatida</taxon>
        <taxon>Flustrina</taxon>
        <taxon>Buguloidea</taxon>
        <taxon>Bugulidae</taxon>
        <taxon>Bugula</taxon>
    </lineage>
</organism>
<feature type="compositionally biased region" description="Polar residues" evidence="1">
    <location>
        <begin position="181"/>
        <end position="192"/>
    </location>
</feature>
<feature type="compositionally biased region" description="Polar residues" evidence="1">
    <location>
        <begin position="24"/>
        <end position="35"/>
    </location>
</feature>
<sequence>MSATRSNRNSVSFAEPQDLEDTGTDNFLNDSTSPYEYQKIKRNNSEFLPGATLDNSTIPSKSESKLAAHKRASANSTHAESNSDFYSAYDMGADDDITDAEILTNNIGNRKSTLANSSARRHTAPVLMNSKAKLQLPPHLPAWAGPEPHLPAEVLTTVNETIEESSVADVEKSNKGDASVIKNSNANATMPSGENEAKRIQETHNFKDSETAWSESTDIASDLSLSLGNSSVSELFDSVDESSVYDSYESVSASDDSELTLSSSSDYSLTESSSFIITPNISDELENDSSSLLDIHSI</sequence>
<evidence type="ECO:0000313" key="2">
    <source>
        <dbReference type="EMBL" id="KAF6023813.1"/>
    </source>
</evidence>
<feature type="region of interest" description="Disordered" evidence="1">
    <location>
        <begin position="165"/>
        <end position="196"/>
    </location>
</feature>
<gene>
    <name evidence="2" type="ORF">EB796_017880</name>
</gene>
<dbReference type="AlphaFoldDB" id="A0A7J7JD09"/>
<name>A0A7J7JD09_BUGNE</name>
<evidence type="ECO:0000313" key="3">
    <source>
        <dbReference type="Proteomes" id="UP000593567"/>
    </source>
</evidence>
<feature type="region of interest" description="Disordered" evidence="1">
    <location>
        <begin position="1"/>
        <end position="80"/>
    </location>
</feature>
<protein>
    <submittedName>
        <fullName evidence="2">Uncharacterized protein</fullName>
    </submittedName>
</protein>